<name>A0A8J5SGX7_ZIZPA</name>
<gene>
    <name evidence="2" type="ORF">GUJ93_ZPchr0004g38736</name>
</gene>
<keyword evidence="3" id="KW-1185">Reference proteome</keyword>
<evidence type="ECO:0000256" key="1">
    <source>
        <dbReference type="SAM" id="MobiDB-lite"/>
    </source>
</evidence>
<evidence type="ECO:0000313" key="3">
    <source>
        <dbReference type="Proteomes" id="UP000729402"/>
    </source>
</evidence>
<comment type="caution">
    <text evidence="2">The sequence shown here is derived from an EMBL/GenBank/DDBJ whole genome shotgun (WGS) entry which is preliminary data.</text>
</comment>
<feature type="region of interest" description="Disordered" evidence="1">
    <location>
        <begin position="168"/>
        <end position="187"/>
    </location>
</feature>
<organism evidence="2 3">
    <name type="scientific">Zizania palustris</name>
    <name type="common">Northern wild rice</name>
    <dbReference type="NCBI Taxonomy" id="103762"/>
    <lineage>
        <taxon>Eukaryota</taxon>
        <taxon>Viridiplantae</taxon>
        <taxon>Streptophyta</taxon>
        <taxon>Embryophyta</taxon>
        <taxon>Tracheophyta</taxon>
        <taxon>Spermatophyta</taxon>
        <taxon>Magnoliopsida</taxon>
        <taxon>Liliopsida</taxon>
        <taxon>Poales</taxon>
        <taxon>Poaceae</taxon>
        <taxon>BOP clade</taxon>
        <taxon>Oryzoideae</taxon>
        <taxon>Oryzeae</taxon>
        <taxon>Zizaniinae</taxon>
        <taxon>Zizania</taxon>
    </lineage>
</organism>
<dbReference type="EMBL" id="JAAALK010000285">
    <property type="protein sequence ID" value="KAG8065579.1"/>
    <property type="molecule type" value="Genomic_DNA"/>
</dbReference>
<sequence>MMIQQFKRQDGFGVGYTYTKADFESAISRAVEWSKMTPEQRYPKTHSTESFKDSQPKDGVFQEKPKAPPKKQIWVPKPKTIHISLDSLPRPSHTKDATPNTTKPKNPKPQLHHKKPTYHCTQAASDCWAEEAAGSGRPNPDLQSSSTVTVVNFVFFVWNSTAQQEVTAQDAVRRGSPRHAASPTSTGSTRLKVFSGCSFWLSTVLHQPTAKSSWPKLYIACVGV</sequence>
<evidence type="ECO:0000313" key="2">
    <source>
        <dbReference type="EMBL" id="KAG8065579.1"/>
    </source>
</evidence>
<dbReference type="AlphaFoldDB" id="A0A8J5SGX7"/>
<reference evidence="2" key="2">
    <citation type="submission" date="2021-02" db="EMBL/GenBank/DDBJ databases">
        <authorList>
            <person name="Kimball J.A."/>
            <person name="Haas M.W."/>
            <person name="Macchietto M."/>
            <person name="Kono T."/>
            <person name="Duquette J."/>
            <person name="Shao M."/>
        </authorList>
    </citation>
    <scope>NUCLEOTIDE SEQUENCE</scope>
    <source>
        <tissue evidence="2">Fresh leaf tissue</tissue>
    </source>
</reference>
<dbReference type="OrthoDB" id="719147at2759"/>
<proteinExistence type="predicted"/>
<feature type="region of interest" description="Disordered" evidence="1">
    <location>
        <begin position="37"/>
        <end position="115"/>
    </location>
</feature>
<dbReference type="Proteomes" id="UP000729402">
    <property type="component" value="Unassembled WGS sequence"/>
</dbReference>
<feature type="compositionally biased region" description="Basic and acidic residues" evidence="1">
    <location>
        <begin position="46"/>
        <end position="66"/>
    </location>
</feature>
<accession>A0A8J5SGX7</accession>
<protein>
    <submittedName>
        <fullName evidence="2">Uncharacterized protein</fullName>
    </submittedName>
</protein>
<reference evidence="2" key="1">
    <citation type="journal article" date="2021" name="bioRxiv">
        <title>Whole Genome Assembly and Annotation of Northern Wild Rice, Zizania palustris L., Supports a Whole Genome Duplication in the Zizania Genus.</title>
        <authorList>
            <person name="Haas M."/>
            <person name="Kono T."/>
            <person name="Macchietto M."/>
            <person name="Millas R."/>
            <person name="McGilp L."/>
            <person name="Shao M."/>
            <person name="Duquette J."/>
            <person name="Hirsch C.N."/>
            <person name="Kimball J."/>
        </authorList>
    </citation>
    <scope>NUCLEOTIDE SEQUENCE</scope>
    <source>
        <tissue evidence="2">Fresh leaf tissue</tissue>
    </source>
</reference>